<dbReference type="InterPro" id="IPR003447">
    <property type="entry name" value="FEMABX"/>
</dbReference>
<evidence type="ECO:0000313" key="8">
    <source>
        <dbReference type="EMBL" id="MPM63040.1"/>
    </source>
</evidence>
<dbReference type="EMBL" id="VSSQ01019184">
    <property type="protein sequence ID" value="MPM63040.1"/>
    <property type="molecule type" value="Genomic_DNA"/>
</dbReference>
<keyword evidence="4" id="KW-0573">Peptidoglycan synthesis</keyword>
<evidence type="ECO:0000256" key="5">
    <source>
        <dbReference type="ARBA" id="ARBA00023315"/>
    </source>
</evidence>
<organism evidence="8">
    <name type="scientific">bioreactor metagenome</name>
    <dbReference type="NCBI Taxonomy" id="1076179"/>
    <lineage>
        <taxon>unclassified sequences</taxon>
        <taxon>metagenomes</taxon>
        <taxon>ecological metagenomes</taxon>
    </lineage>
</organism>
<evidence type="ECO:0000256" key="3">
    <source>
        <dbReference type="ARBA" id="ARBA00022960"/>
    </source>
</evidence>
<evidence type="ECO:0000259" key="7">
    <source>
        <dbReference type="PROSITE" id="PS51186"/>
    </source>
</evidence>
<evidence type="ECO:0000256" key="4">
    <source>
        <dbReference type="ARBA" id="ARBA00022984"/>
    </source>
</evidence>
<keyword evidence="3" id="KW-0133">Cell shape</keyword>
<dbReference type="InterPro" id="IPR000182">
    <property type="entry name" value="GNAT_dom"/>
</dbReference>
<accession>A0A645BC50</accession>
<dbReference type="GO" id="GO:0008360">
    <property type="term" value="P:regulation of cell shape"/>
    <property type="evidence" value="ECO:0007669"/>
    <property type="project" value="UniProtKB-KW"/>
</dbReference>
<dbReference type="GO" id="GO:0016755">
    <property type="term" value="F:aminoacyltransferase activity"/>
    <property type="evidence" value="ECO:0007669"/>
    <property type="project" value="InterPro"/>
</dbReference>
<dbReference type="GO" id="GO:0016747">
    <property type="term" value="F:acyltransferase activity, transferring groups other than amino-acyl groups"/>
    <property type="evidence" value="ECO:0007669"/>
    <property type="project" value="InterPro"/>
</dbReference>
<sequence>MLINYSYHYKEDMLTNVCVKETEELYATPILQQTAFWSAVKTSLGANTLAVNFTSGRTDLFPKLHDRPHVKSDLLIILRQIDRNHSVAYVPYGPEIEPADEFQGMFLEELSESLRSILPRNCILIRYDLCWESYWAGERDHFDENGIWKGEPESHSQELRFNFSTHKWNFKKAHSNILPANTIYLNLTQDSETLLGKMKPKTRYNIKLAQRKGVTVRSVGMEGINIWYELYKETATRNHLLLNDIKYFQAVLDARADNTSSPADVSLLIAEYDGMPLAAMFLVITGSRGSYLYGASSSQHRNLMATYALQWEAIRRSQQAGCTDYDMFGISPSPDPEHPLYGLYKFKSGFGGEIHHSLGCWDYPLDKAAYTLFRASELHSQGYHLS</sequence>
<comment type="similarity">
    <text evidence="1">Belongs to the FemABX family.</text>
</comment>
<dbReference type="Pfam" id="PF02388">
    <property type="entry name" value="FemAB"/>
    <property type="match status" value="2"/>
</dbReference>
<dbReference type="PROSITE" id="PS51191">
    <property type="entry name" value="FEMABX"/>
    <property type="match status" value="1"/>
</dbReference>
<dbReference type="PANTHER" id="PTHR36174:SF1">
    <property type="entry name" value="LIPID II:GLYCINE GLYCYLTRANSFERASE"/>
    <property type="match status" value="1"/>
</dbReference>
<dbReference type="InterPro" id="IPR016181">
    <property type="entry name" value="Acyl_CoA_acyltransferase"/>
</dbReference>
<keyword evidence="6" id="KW-0961">Cell wall biogenesis/degradation</keyword>
<dbReference type="AlphaFoldDB" id="A0A645BC50"/>
<keyword evidence="2" id="KW-0808">Transferase</keyword>
<evidence type="ECO:0000256" key="1">
    <source>
        <dbReference type="ARBA" id="ARBA00009943"/>
    </source>
</evidence>
<dbReference type="GO" id="GO:0071555">
    <property type="term" value="P:cell wall organization"/>
    <property type="evidence" value="ECO:0007669"/>
    <property type="project" value="UniProtKB-KW"/>
</dbReference>
<dbReference type="GO" id="GO:0009252">
    <property type="term" value="P:peptidoglycan biosynthetic process"/>
    <property type="evidence" value="ECO:0007669"/>
    <property type="project" value="UniProtKB-KW"/>
</dbReference>
<keyword evidence="5" id="KW-0012">Acyltransferase</keyword>
<reference evidence="8" key="1">
    <citation type="submission" date="2019-08" db="EMBL/GenBank/DDBJ databases">
        <authorList>
            <person name="Kucharzyk K."/>
            <person name="Murdoch R.W."/>
            <person name="Higgins S."/>
            <person name="Loffler F."/>
        </authorList>
    </citation>
    <scope>NUCLEOTIDE SEQUENCE</scope>
</reference>
<dbReference type="Gene3D" id="3.40.630.30">
    <property type="match status" value="1"/>
</dbReference>
<feature type="domain" description="N-acetyltransferase" evidence="7">
    <location>
        <begin position="214"/>
        <end position="370"/>
    </location>
</feature>
<comment type="caution">
    <text evidence="8">The sequence shown here is derived from an EMBL/GenBank/DDBJ whole genome shotgun (WGS) entry which is preliminary data.</text>
</comment>
<dbReference type="SUPFAM" id="SSF55729">
    <property type="entry name" value="Acyl-CoA N-acyltransferases (Nat)"/>
    <property type="match status" value="1"/>
</dbReference>
<dbReference type="PROSITE" id="PS51186">
    <property type="entry name" value="GNAT"/>
    <property type="match status" value="1"/>
</dbReference>
<evidence type="ECO:0000256" key="6">
    <source>
        <dbReference type="ARBA" id="ARBA00023316"/>
    </source>
</evidence>
<dbReference type="InterPro" id="IPR050644">
    <property type="entry name" value="PG_Glycine_Bridge_Synth"/>
</dbReference>
<gene>
    <name evidence="8" type="ORF">SDC9_109918</name>
</gene>
<dbReference type="PANTHER" id="PTHR36174">
    <property type="entry name" value="LIPID II:GLYCINE GLYCYLTRANSFERASE"/>
    <property type="match status" value="1"/>
</dbReference>
<protein>
    <recommendedName>
        <fullName evidence="7">N-acetyltransferase domain-containing protein</fullName>
    </recommendedName>
</protein>
<evidence type="ECO:0000256" key="2">
    <source>
        <dbReference type="ARBA" id="ARBA00022679"/>
    </source>
</evidence>
<name>A0A645BC50_9ZZZZ</name>
<proteinExistence type="inferred from homology"/>